<dbReference type="Proteomes" id="UP000326757">
    <property type="component" value="Unassembled WGS sequence"/>
</dbReference>
<keyword evidence="3" id="KW-1185">Reference proteome</keyword>
<dbReference type="EMBL" id="VIGI01000009">
    <property type="protein sequence ID" value="KAB8296086.1"/>
    <property type="molecule type" value="Genomic_DNA"/>
</dbReference>
<dbReference type="OrthoDB" id="4146887at2759"/>
<proteinExistence type="predicted"/>
<reference evidence="2 3" key="1">
    <citation type="submission" date="2019-06" db="EMBL/GenBank/DDBJ databases">
        <title>Genome Sequence of the Brown Rot Fungal Pathogen Monilinia laxa.</title>
        <authorList>
            <person name="De Miccolis Angelini R.M."/>
            <person name="Landi L."/>
            <person name="Abate D."/>
            <person name="Pollastro S."/>
            <person name="Romanazzi G."/>
            <person name="Faretra F."/>
        </authorList>
    </citation>
    <scope>NUCLEOTIDE SEQUENCE [LARGE SCALE GENOMIC DNA]</scope>
    <source>
        <strain evidence="2 3">Mlax316</strain>
    </source>
</reference>
<feature type="region of interest" description="Disordered" evidence="1">
    <location>
        <begin position="1"/>
        <end position="24"/>
    </location>
</feature>
<organism evidence="2 3">
    <name type="scientific">Monilinia laxa</name>
    <name type="common">Brown rot fungus</name>
    <name type="synonym">Sclerotinia laxa</name>
    <dbReference type="NCBI Taxonomy" id="61186"/>
    <lineage>
        <taxon>Eukaryota</taxon>
        <taxon>Fungi</taxon>
        <taxon>Dikarya</taxon>
        <taxon>Ascomycota</taxon>
        <taxon>Pezizomycotina</taxon>
        <taxon>Leotiomycetes</taxon>
        <taxon>Helotiales</taxon>
        <taxon>Sclerotiniaceae</taxon>
        <taxon>Monilinia</taxon>
    </lineage>
</organism>
<feature type="compositionally biased region" description="Polar residues" evidence="1">
    <location>
        <begin position="14"/>
        <end position="24"/>
    </location>
</feature>
<sequence length="92" mass="10263">MSRRDDRDRASRSQPQASYSSAGRTGQFVIDAEGIDREVITADICRYLGNDALVKPGDVEVSHFESLQALCRWETNGSISRTQERNNLSLST</sequence>
<evidence type="ECO:0000256" key="1">
    <source>
        <dbReference type="SAM" id="MobiDB-lite"/>
    </source>
</evidence>
<protein>
    <submittedName>
        <fullName evidence="2">Uncharacterized protein</fullName>
    </submittedName>
</protein>
<evidence type="ECO:0000313" key="2">
    <source>
        <dbReference type="EMBL" id="KAB8296086.1"/>
    </source>
</evidence>
<dbReference type="PANTHER" id="PTHR39609">
    <property type="entry name" value="RFEG-RELATED"/>
    <property type="match status" value="1"/>
</dbReference>
<accession>A0A5N6K1P8</accession>
<dbReference type="AlphaFoldDB" id="A0A5N6K1P8"/>
<comment type="caution">
    <text evidence="2">The sequence shown here is derived from an EMBL/GenBank/DDBJ whole genome shotgun (WGS) entry which is preliminary data.</text>
</comment>
<gene>
    <name evidence="2" type="ORF">EYC80_008888</name>
</gene>
<dbReference type="PANTHER" id="PTHR39609:SF1">
    <property type="entry name" value="RFEG"/>
    <property type="match status" value="1"/>
</dbReference>
<evidence type="ECO:0000313" key="3">
    <source>
        <dbReference type="Proteomes" id="UP000326757"/>
    </source>
</evidence>
<name>A0A5N6K1P8_MONLA</name>
<feature type="compositionally biased region" description="Basic and acidic residues" evidence="1">
    <location>
        <begin position="1"/>
        <end position="11"/>
    </location>
</feature>